<evidence type="ECO:0000313" key="1">
    <source>
        <dbReference type="EMBL" id="SFK49758.1"/>
    </source>
</evidence>
<protein>
    <submittedName>
        <fullName evidence="1">Uncharacterized protein</fullName>
    </submittedName>
</protein>
<name>A0A1I4A097_HALDA</name>
<dbReference type="EMBL" id="FOSB01000015">
    <property type="protein sequence ID" value="SFK49758.1"/>
    <property type="molecule type" value="Genomic_DNA"/>
</dbReference>
<gene>
    <name evidence="1" type="ORF">SAMN04487936_11584</name>
</gene>
<proteinExistence type="predicted"/>
<sequence>MDNYKFEEFINIANELNNMDVIPPESSIQFGIIDTLSTFAGVHLEELEIHQQRGVKYY</sequence>
<reference evidence="2" key="1">
    <citation type="submission" date="2016-10" db="EMBL/GenBank/DDBJ databases">
        <authorList>
            <person name="Varghese N."/>
            <person name="Submissions S."/>
        </authorList>
    </citation>
    <scope>NUCLEOTIDE SEQUENCE [LARGE SCALE GENOMIC DNA]</scope>
    <source>
        <strain evidence="2">CGMCC 1.3704</strain>
    </source>
</reference>
<dbReference type="Proteomes" id="UP000183557">
    <property type="component" value="Unassembled WGS sequence"/>
</dbReference>
<keyword evidence="2" id="KW-1185">Reference proteome</keyword>
<dbReference type="AlphaFoldDB" id="A0A1I4A097"/>
<organism evidence="1 2">
    <name type="scientific">Halobacillus dabanensis</name>
    <dbReference type="NCBI Taxonomy" id="240302"/>
    <lineage>
        <taxon>Bacteria</taxon>
        <taxon>Bacillati</taxon>
        <taxon>Bacillota</taxon>
        <taxon>Bacilli</taxon>
        <taxon>Bacillales</taxon>
        <taxon>Bacillaceae</taxon>
        <taxon>Halobacillus</taxon>
    </lineage>
</organism>
<evidence type="ECO:0000313" key="2">
    <source>
        <dbReference type="Proteomes" id="UP000183557"/>
    </source>
</evidence>
<accession>A0A1I4A097</accession>